<dbReference type="CDD" id="cd01650">
    <property type="entry name" value="RT_nLTR_like"/>
    <property type="match status" value="1"/>
</dbReference>
<reference evidence="2" key="1">
    <citation type="submission" date="2025-08" db="UniProtKB">
        <authorList>
            <consortium name="Ensembl"/>
        </authorList>
    </citation>
    <scope>IDENTIFICATION</scope>
</reference>
<dbReference type="PROSITE" id="PS50878">
    <property type="entry name" value="RT_POL"/>
    <property type="match status" value="1"/>
</dbReference>
<sequence>MSLSITSLNARGLRNNLKRKAIFLFAKQYKTDFCFLQETHSISEDMRFWKSQWGNDIFCSHASQRSAGVCTLKNLFVGKLPYTDFDTNGHFICHVIQIQNFNFIVMNIYGYNSKTENDVLLDKLEEKIVHWLAKFPDAYILLGGDFNITLDNTIDRWPPGSCTNTNVKLKMLMERFDLIDAWRVKHPHTRAFTWCNKSRSKQSRIDLWLVSRTLEDNLNTDILSTPLTDHKAIQIHIDLQPISSFKMYNSYWKLNSSVLKHETVTLKVKELINLFWTKAKAERVYGKNWELLKFELGKFFRSYCSKVAKLKRAQEHNIISTIAYLSSKCPDSLSVEESNSLFEHQHKLDELYKLKAEGAFVRSRRRWLEEGEQNTAYFFRLEKSLTKNNIHQLKIGNSISEDPKEIGKHCSEFYKNLYSSQFCYDSTISFMNSIDNINYISAPDKDFCDRPITLSEVLESIKYLKVNKSPGIDGLTSEFYQKFAKDLAPFLLEVTYESIRVEYLPPTLTQSLITLIPKPKKDLLLIDNWRPISLLNCDYKIIATIFAKRLKIILQDVIDETQSGFLKNRHISNNIRLVLDLLDYSELVKDDSYMLFLDFYKAFDSIEHDFIFKTLEKFGFGDLFIKTVKTLYAHGNSSIKLKYGTSPRFDLQRGIRQGCPISPYLFILTTQLLASHIKNSTLQGISIMGREIIISQLADDTTLFLKNSDQIPLALNTIKMFSNASGLLLNMHKCELMPVKQLSVSSICNIQVKEAITYLGIVISKNPKLRCELNFLPILEKTKRKLNQWLQRDLSLKGRILLSKAEGISRLTFAAISLEPDKAMCKKIDQQLCNFVWKNKTHYIKKSVLSNSYSNGGLNLVDFSTLNNTFKINWLRNYLKNPFSIWNIIPEYIFSQLGGLNFLLLCNYSIEKIPVALSNFHKQALLAWSMIFKHNFSPTSYFIWNNKNICYKHKSLFFENWFKNGINRVSQLFHKSGYLFTYQEFLSHYKFPVTPKQFATVFGAIPNGVIMLFKGYAVL</sequence>
<reference evidence="2" key="2">
    <citation type="submission" date="2025-09" db="UniProtKB">
        <authorList>
            <consortium name="Ensembl"/>
        </authorList>
    </citation>
    <scope>IDENTIFICATION</scope>
</reference>
<name>A0A9J7XT28_CYPCA</name>
<protein>
    <recommendedName>
        <fullName evidence="1">Reverse transcriptase domain-containing protein</fullName>
    </recommendedName>
</protein>
<evidence type="ECO:0000313" key="2">
    <source>
        <dbReference type="Ensembl" id="ENSCCRP00000108865.1"/>
    </source>
</evidence>
<dbReference type="AlphaFoldDB" id="A0A9J7XT28"/>
<dbReference type="Pfam" id="PF03372">
    <property type="entry name" value="Exo_endo_phos"/>
    <property type="match status" value="1"/>
</dbReference>
<dbReference type="CDD" id="cd09076">
    <property type="entry name" value="L1-EN"/>
    <property type="match status" value="1"/>
</dbReference>
<dbReference type="InterPro" id="IPR036691">
    <property type="entry name" value="Endo/exonu/phosph_ase_sf"/>
</dbReference>
<feature type="domain" description="Reverse transcriptase" evidence="1">
    <location>
        <begin position="497"/>
        <end position="763"/>
    </location>
</feature>
<dbReference type="PANTHER" id="PTHR31635:SF196">
    <property type="entry name" value="REVERSE TRANSCRIPTASE DOMAIN-CONTAINING PROTEIN-RELATED"/>
    <property type="match status" value="1"/>
</dbReference>
<evidence type="ECO:0000313" key="3">
    <source>
        <dbReference type="Proteomes" id="UP001108240"/>
    </source>
</evidence>
<dbReference type="SUPFAM" id="SSF56219">
    <property type="entry name" value="DNase I-like"/>
    <property type="match status" value="1"/>
</dbReference>
<dbReference type="Proteomes" id="UP001108240">
    <property type="component" value="Unplaced"/>
</dbReference>
<keyword evidence="3" id="KW-1185">Reference proteome</keyword>
<dbReference type="SUPFAM" id="SSF56672">
    <property type="entry name" value="DNA/RNA polymerases"/>
    <property type="match status" value="1"/>
</dbReference>
<dbReference type="Ensembl" id="ENSCCRT00000140687.1">
    <property type="protein sequence ID" value="ENSCCRP00000108865.1"/>
    <property type="gene ID" value="ENSCCRG00000069899.1"/>
</dbReference>
<dbReference type="InterPro" id="IPR000477">
    <property type="entry name" value="RT_dom"/>
</dbReference>
<dbReference type="Gene3D" id="3.60.10.10">
    <property type="entry name" value="Endonuclease/exonuclease/phosphatase"/>
    <property type="match status" value="1"/>
</dbReference>
<dbReference type="InterPro" id="IPR005135">
    <property type="entry name" value="Endo/exonuclease/phosphatase"/>
</dbReference>
<dbReference type="GO" id="GO:0003824">
    <property type="term" value="F:catalytic activity"/>
    <property type="evidence" value="ECO:0007669"/>
    <property type="project" value="InterPro"/>
</dbReference>
<dbReference type="Pfam" id="PF00078">
    <property type="entry name" value="RVT_1"/>
    <property type="match status" value="1"/>
</dbReference>
<accession>A0A9J7XT28</accession>
<evidence type="ECO:0000259" key="1">
    <source>
        <dbReference type="PROSITE" id="PS50878"/>
    </source>
</evidence>
<dbReference type="PANTHER" id="PTHR31635">
    <property type="entry name" value="REVERSE TRANSCRIPTASE DOMAIN-CONTAINING PROTEIN-RELATED"/>
    <property type="match status" value="1"/>
</dbReference>
<proteinExistence type="predicted"/>
<dbReference type="OMA" id="HRAIHIN"/>
<organism evidence="2 3">
    <name type="scientific">Cyprinus carpio carpio</name>
    <dbReference type="NCBI Taxonomy" id="630221"/>
    <lineage>
        <taxon>Eukaryota</taxon>
        <taxon>Metazoa</taxon>
        <taxon>Chordata</taxon>
        <taxon>Craniata</taxon>
        <taxon>Vertebrata</taxon>
        <taxon>Euteleostomi</taxon>
        <taxon>Actinopterygii</taxon>
        <taxon>Neopterygii</taxon>
        <taxon>Teleostei</taxon>
        <taxon>Ostariophysi</taxon>
        <taxon>Cypriniformes</taxon>
        <taxon>Cyprinidae</taxon>
        <taxon>Cyprininae</taxon>
        <taxon>Cyprinus</taxon>
    </lineage>
</organism>
<dbReference type="GeneTree" id="ENSGT00940000163737"/>
<dbReference type="InterPro" id="IPR043502">
    <property type="entry name" value="DNA/RNA_pol_sf"/>
</dbReference>